<dbReference type="AlphaFoldDB" id="A0A915HV97"/>
<evidence type="ECO:0000313" key="1">
    <source>
        <dbReference type="Proteomes" id="UP000887565"/>
    </source>
</evidence>
<name>A0A915HV97_ROMCU</name>
<evidence type="ECO:0000313" key="2">
    <source>
        <dbReference type="WBParaSite" id="nRc.2.0.1.t05824-RA"/>
    </source>
</evidence>
<keyword evidence="1" id="KW-1185">Reference proteome</keyword>
<dbReference type="Proteomes" id="UP000887565">
    <property type="component" value="Unplaced"/>
</dbReference>
<reference evidence="2" key="1">
    <citation type="submission" date="2022-11" db="UniProtKB">
        <authorList>
            <consortium name="WormBaseParasite"/>
        </authorList>
    </citation>
    <scope>IDENTIFICATION</scope>
</reference>
<sequence>MFDQPKMLCQPAQMRSKGFVRSISEIAINSQEIGNFNFIRHVVQIFQKLNSFHYYTH</sequence>
<protein>
    <submittedName>
        <fullName evidence="2">Uncharacterized protein</fullName>
    </submittedName>
</protein>
<proteinExistence type="predicted"/>
<organism evidence="1 2">
    <name type="scientific">Romanomermis culicivorax</name>
    <name type="common">Nematode worm</name>
    <dbReference type="NCBI Taxonomy" id="13658"/>
    <lineage>
        <taxon>Eukaryota</taxon>
        <taxon>Metazoa</taxon>
        <taxon>Ecdysozoa</taxon>
        <taxon>Nematoda</taxon>
        <taxon>Enoplea</taxon>
        <taxon>Dorylaimia</taxon>
        <taxon>Mermithida</taxon>
        <taxon>Mermithoidea</taxon>
        <taxon>Mermithidae</taxon>
        <taxon>Romanomermis</taxon>
    </lineage>
</organism>
<accession>A0A915HV97</accession>
<dbReference type="WBParaSite" id="nRc.2.0.1.t05824-RA">
    <property type="protein sequence ID" value="nRc.2.0.1.t05824-RA"/>
    <property type="gene ID" value="nRc.2.0.1.g05824"/>
</dbReference>